<proteinExistence type="predicted"/>
<name>A0ACC2GFV1_DALPE</name>
<comment type="caution">
    <text evidence="1">The sequence shown here is derived from an EMBL/GenBank/DDBJ whole genome shotgun (WGS) entry which is preliminary data.</text>
</comment>
<keyword evidence="2" id="KW-1185">Reference proteome</keyword>
<accession>A0ACC2GFV1</accession>
<organism evidence="1 2">
    <name type="scientific">Dallia pectoralis</name>
    <name type="common">Alaska blackfish</name>
    <dbReference type="NCBI Taxonomy" id="75939"/>
    <lineage>
        <taxon>Eukaryota</taxon>
        <taxon>Metazoa</taxon>
        <taxon>Chordata</taxon>
        <taxon>Craniata</taxon>
        <taxon>Vertebrata</taxon>
        <taxon>Euteleostomi</taxon>
        <taxon>Actinopterygii</taxon>
        <taxon>Neopterygii</taxon>
        <taxon>Teleostei</taxon>
        <taxon>Protacanthopterygii</taxon>
        <taxon>Esociformes</taxon>
        <taxon>Umbridae</taxon>
        <taxon>Dallia</taxon>
    </lineage>
</organism>
<reference evidence="1" key="1">
    <citation type="submission" date="2021-05" db="EMBL/GenBank/DDBJ databases">
        <authorList>
            <person name="Pan Q."/>
            <person name="Jouanno E."/>
            <person name="Zahm M."/>
            <person name="Klopp C."/>
            <person name="Cabau C."/>
            <person name="Louis A."/>
            <person name="Berthelot C."/>
            <person name="Parey E."/>
            <person name="Roest Crollius H."/>
            <person name="Montfort J."/>
            <person name="Robinson-Rechavi M."/>
            <person name="Bouchez O."/>
            <person name="Lampietro C."/>
            <person name="Lopez Roques C."/>
            <person name="Donnadieu C."/>
            <person name="Postlethwait J."/>
            <person name="Bobe J."/>
            <person name="Dillon D."/>
            <person name="Chandos A."/>
            <person name="von Hippel F."/>
            <person name="Guiguen Y."/>
        </authorList>
    </citation>
    <scope>NUCLEOTIDE SEQUENCE</scope>
    <source>
        <strain evidence="1">YG-Jan2019</strain>
    </source>
</reference>
<evidence type="ECO:0000313" key="2">
    <source>
        <dbReference type="Proteomes" id="UP001157502"/>
    </source>
</evidence>
<gene>
    <name evidence="1" type="ORF">DPEC_G00160820</name>
</gene>
<sequence>MGRSFNSITAHWLEWQDQEVRAPSVHVKACKEAGQLLVSKPNIPFESHHHHLLHCLEKTTNHEFIDEQTFETNCMEVSMVTKSGSRTSSTSSPSSTHGLSSCCSRRHRKKSFSLPNANNQELSTIQIRERPIINSRSNLNAKPDFETVPLKSGRPYITSSMVTPPPAASSLLTSSDNGGSSSSTCNYLQSDIVRVSAL</sequence>
<dbReference type="EMBL" id="CM055740">
    <property type="protein sequence ID" value="KAJ8002624.1"/>
    <property type="molecule type" value="Genomic_DNA"/>
</dbReference>
<protein>
    <submittedName>
        <fullName evidence="1">Uncharacterized protein</fullName>
    </submittedName>
</protein>
<dbReference type="Proteomes" id="UP001157502">
    <property type="component" value="Chromosome 13"/>
</dbReference>
<evidence type="ECO:0000313" key="1">
    <source>
        <dbReference type="EMBL" id="KAJ8002624.1"/>
    </source>
</evidence>